<sequence length="799" mass="89154">MAMLSRPYTLIPSITGKDIDSSIKNAVDSHFLEISAIRQAHIDATGSVLAVVTFPKDSGSSPACDGKKWQDTYIRMDYDKLRGLGSSKINDMFKPRAQQRFRRNLNMSSLPEGVEYVLDFTPPREGPELADLTAALWLPKMVKYWFLAGQYLPDRCLANGPESDARPLADKAVGSIMTLGHDDACRKPNCLWVDVADWRVSEGVPGIVPDDGVNPNHIPAFRNVEDYCPIRHRVAIIRVLRAIKGHGLHLNSAVRMWTVAQVAIYLEVPNVVVDYVTQWLVAAPNTKFVEICPEKAFQLAYALRIPMVLTAAFQILVNEAAIDYAAQVRSPRRSRFTWVGRERDDYGDFPSDPVEYASRAFLERMESQLSILQSDRVFDHLPKIWEWERMQRIGWCIRKLEPCQLQEKYDQLVRALAATFHRELASILMNRDGEKTHFDYNNILESQRKHYVRNPALKMDTTYAFLDPAQKILTPFFWRSLREVNGAFHQYHGIATSQHGGVQVQKHVMDFNSRVREAVDDGRLDPAKWISPTKWLIGDDAQPRVTFDLRKFLSELFSSVREFSNNVADRKNDRSFPFFLSDHHLLTLDDNELKYLPIWADGLDDGSGGVYQDVIPPTDMGPSEPGPAYHTGWTAAGTDVDDADTVRYPVSTIGESDLGIDGLDIDDATIARSVSVQDTATSSNGAGRAKDLNPKRVVALPSVPSIAESSDFTTSDDGEFALAKFELPADHQAQGAALASYVEEGSSSAASSVVGVSSNTVNANGGDDDDLMEFSDDDGTSTLDGFEDFDEDLDINSDR</sequence>
<protein>
    <submittedName>
        <fullName evidence="2">Uncharacterized protein</fullName>
    </submittedName>
</protein>
<dbReference type="EMBL" id="MU864350">
    <property type="protein sequence ID" value="KAK4193835.1"/>
    <property type="molecule type" value="Genomic_DNA"/>
</dbReference>
<evidence type="ECO:0000313" key="2">
    <source>
        <dbReference type="EMBL" id="KAK4193835.1"/>
    </source>
</evidence>
<feature type="compositionally biased region" description="Low complexity" evidence="1">
    <location>
        <begin position="751"/>
        <end position="765"/>
    </location>
</feature>
<accession>A0AAN6X6L6</accession>
<feature type="region of interest" description="Disordered" evidence="1">
    <location>
        <begin position="751"/>
        <end position="799"/>
    </location>
</feature>
<reference evidence="2" key="1">
    <citation type="journal article" date="2023" name="Mol. Phylogenet. Evol.">
        <title>Genome-scale phylogeny and comparative genomics of the fungal order Sordariales.</title>
        <authorList>
            <person name="Hensen N."/>
            <person name="Bonometti L."/>
            <person name="Westerberg I."/>
            <person name="Brannstrom I.O."/>
            <person name="Guillou S."/>
            <person name="Cros-Aarteil S."/>
            <person name="Calhoun S."/>
            <person name="Haridas S."/>
            <person name="Kuo A."/>
            <person name="Mondo S."/>
            <person name="Pangilinan J."/>
            <person name="Riley R."/>
            <person name="LaButti K."/>
            <person name="Andreopoulos B."/>
            <person name="Lipzen A."/>
            <person name="Chen C."/>
            <person name="Yan M."/>
            <person name="Daum C."/>
            <person name="Ng V."/>
            <person name="Clum A."/>
            <person name="Steindorff A."/>
            <person name="Ohm R.A."/>
            <person name="Martin F."/>
            <person name="Silar P."/>
            <person name="Natvig D.O."/>
            <person name="Lalanne C."/>
            <person name="Gautier V."/>
            <person name="Ament-Velasquez S.L."/>
            <person name="Kruys A."/>
            <person name="Hutchinson M.I."/>
            <person name="Powell A.J."/>
            <person name="Barry K."/>
            <person name="Miller A.N."/>
            <person name="Grigoriev I.V."/>
            <person name="Debuchy R."/>
            <person name="Gladieux P."/>
            <person name="Hiltunen Thoren M."/>
            <person name="Johannesson H."/>
        </authorList>
    </citation>
    <scope>NUCLEOTIDE SEQUENCE</scope>
    <source>
        <strain evidence="2">PSN309</strain>
    </source>
</reference>
<dbReference type="AlphaFoldDB" id="A0AAN6X6L6"/>
<organism evidence="2 3">
    <name type="scientific">Podospora australis</name>
    <dbReference type="NCBI Taxonomy" id="1536484"/>
    <lineage>
        <taxon>Eukaryota</taxon>
        <taxon>Fungi</taxon>
        <taxon>Dikarya</taxon>
        <taxon>Ascomycota</taxon>
        <taxon>Pezizomycotina</taxon>
        <taxon>Sordariomycetes</taxon>
        <taxon>Sordariomycetidae</taxon>
        <taxon>Sordariales</taxon>
        <taxon>Podosporaceae</taxon>
        <taxon>Podospora</taxon>
    </lineage>
</organism>
<gene>
    <name evidence="2" type="ORF">QBC35DRAFT_422155</name>
</gene>
<proteinExistence type="predicted"/>
<name>A0AAN6X6L6_9PEZI</name>
<evidence type="ECO:0000313" key="3">
    <source>
        <dbReference type="Proteomes" id="UP001302126"/>
    </source>
</evidence>
<reference evidence="2" key="2">
    <citation type="submission" date="2023-05" db="EMBL/GenBank/DDBJ databases">
        <authorList>
            <consortium name="Lawrence Berkeley National Laboratory"/>
            <person name="Steindorff A."/>
            <person name="Hensen N."/>
            <person name="Bonometti L."/>
            <person name="Westerberg I."/>
            <person name="Brannstrom I.O."/>
            <person name="Guillou S."/>
            <person name="Cros-Aarteil S."/>
            <person name="Calhoun S."/>
            <person name="Haridas S."/>
            <person name="Kuo A."/>
            <person name="Mondo S."/>
            <person name="Pangilinan J."/>
            <person name="Riley R."/>
            <person name="Labutti K."/>
            <person name="Andreopoulos B."/>
            <person name="Lipzen A."/>
            <person name="Chen C."/>
            <person name="Yanf M."/>
            <person name="Daum C."/>
            <person name="Ng V."/>
            <person name="Clum A."/>
            <person name="Ohm R."/>
            <person name="Martin F."/>
            <person name="Silar P."/>
            <person name="Natvig D."/>
            <person name="Lalanne C."/>
            <person name="Gautier V."/>
            <person name="Ament-Velasquez S.L."/>
            <person name="Kruys A."/>
            <person name="Hutchinson M.I."/>
            <person name="Powell A.J."/>
            <person name="Barry K."/>
            <person name="Miller A.N."/>
            <person name="Grigoriev I.V."/>
            <person name="Debuchy R."/>
            <person name="Gladieux P."/>
            <person name="Thoren M.H."/>
            <person name="Johannesson H."/>
        </authorList>
    </citation>
    <scope>NUCLEOTIDE SEQUENCE</scope>
    <source>
        <strain evidence="2">PSN309</strain>
    </source>
</reference>
<evidence type="ECO:0000256" key="1">
    <source>
        <dbReference type="SAM" id="MobiDB-lite"/>
    </source>
</evidence>
<comment type="caution">
    <text evidence="2">The sequence shown here is derived from an EMBL/GenBank/DDBJ whole genome shotgun (WGS) entry which is preliminary data.</text>
</comment>
<keyword evidence="3" id="KW-1185">Reference proteome</keyword>
<dbReference type="Proteomes" id="UP001302126">
    <property type="component" value="Unassembled WGS sequence"/>
</dbReference>
<feature type="compositionally biased region" description="Acidic residues" evidence="1">
    <location>
        <begin position="766"/>
        <end position="799"/>
    </location>
</feature>